<dbReference type="GO" id="GO:0015031">
    <property type="term" value="P:protein transport"/>
    <property type="evidence" value="ECO:0007669"/>
    <property type="project" value="UniProtKB-KW"/>
</dbReference>
<organism evidence="9">
    <name type="scientific">Mesorhizobium sp. WSM2240</name>
    <dbReference type="NCBI Taxonomy" id="3228851"/>
    <lineage>
        <taxon>Bacteria</taxon>
        <taxon>Pseudomonadati</taxon>
        <taxon>Pseudomonadota</taxon>
        <taxon>Alphaproteobacteria</taxon>
        <taxon>Hyphomicrobiales</taxon>
        <taxon>Phyllobacteriaceae</taxon>
        <taxon>Mesorhizobium</taxon>
    </lineage>
</organism>
<comment type="subcellular location">
    <subcellularLocation>
        <location evidence="1">Cell membrane</location>
        <topology evidence="1">Single-pass membrane protein</topology>
    </subcellularLocation>
    <subcellularLocation>
        <location evidence="7">Cell membrane</location>
        <topology evidence="7">Single-pass type II membrane protein</topology>
    </subcellularLocation>
</comment>
<keyword evidence="9" id="KW-0614">Plasmid</keyword>
<dbReference type="InterPro" id="IPR003400">
    <property type="entry name" value="ExbD"/>
</dbReference>
<keyword evidence="6 8" id="KW-0472">Membrane</keyword>
<evidence type="ECO:0000256" key="2">
    <source>
        <dbReference type="ARBA" id="ARBA00005811"/>
    </source>
</evidence>
<dbReference type="EMBL" id="CP159256">
    <property type="protein sequence ID" value="XCG52201.1"/>
    <property type="molecule type" value="Genomic_DNA"/>
</dbReference>
<evidence type="ECO:0000256" key="6">
    <source>
        <dbReference type="ARBA" id="ARBA00023136"/>
    </source>
</evidence>
<dbReference type="GO" id="GO:0022857">
    <property type="term" value="F:transmembrane transporter activity"/>
    <property type="evidence" value="ECO:0007669"/>
    <property type="project" value="InterPro"/>
</dbReference>
<evidence type="ECO:0000256" key="4">
    <source>
        <dbReference type="ARBA" id="ARBA00022692"/>
    </source>
</evidence>
<accession>A0AAU8CZI6</accession>
<dbReference type="RefSeq" id="WP_353646408.1">
    <property type="nucleotide sequence ID" value="NZ_CP159256.1"/>
</dbReference>
<gene>
    <name evidence="9" type="ORF">ABVK50_32425</name>
</gene>
<evidence type="ECO:0000256" key="3">
    <source>
        <dbReference type="ARBA" id="ARBA00022475"/>
    </source>
</evidence>
<comment type="similarity">
    <text evidence="2 7">Belongs to the ExbD/TolR family.</text>
</comment>
<evidence type="ECO:0000256" key="5">
    <source>
        <dbReference type="ARBA" id="ARBA00022989"/>
    </source>
</evidence>
<geneLocation type="plasmid" evidence="9">
    <name>pMk2240A</name>
</geneLocation>
<proteinExistence type="inferred from homology"/>
<evidence type="ECO:0000313" key="9">
    <source>
        <dbReference type="EMBL" id="XCG52201.1"/>
    </source>
</evidence>
<keyword evidence="7" id="KW-0653">Protein transport</keyword>
<evidence type="ECO:0000256" key="1">
    <source>
        <dbReference type="ARBA" id="ARBA00004162"/>
    </source>
</evidence>
<keyword evidence="7" id="KW-0813">Transport</keyword>
<evidence type="ECO:0000256" key="7">
    <source>
        <dbReference type="RuleBase" id="RU003879"/>
    </source>
</evidence>
<keyword evidence="3" id="KW-1003">Cell membrane</keyword>
<dbReference type="AlphaFoldDB" id="A0AAU8CZI6"/>
<protein>
    <submittedName>
        <fullName evidence="9">Biopolymer transporter ExbD</fullName>
    </submittedName>
</protein>
<reference evidence="9" key="1">
    <citation type="submission" date="2024-06" db="EMBL/GenBank/DDBJ databases">
        <title>Mesorhizobium karijinii sp. nov., a symbiont of the iconic Swainsona formosa from arid Australia.</title>
        <authorList>
            <person name="Hill Y.J."/>
            <person name="Watkin E.L.J."/>
            <person name="O'Hara G.W."/>
            <person name="Terpolilli J."/>
            <person name="Tye M.L."/>
            <person name="Kohlmeier M.G."/>
        </authorList>
    </citation>
    <scope>NUCLEOTIDE SEQUENCE</scope>
    <source>
        <strain evidence="9">WSM2240</strain>
        <plasmid evidence="9">pMk2240A</plasmid>
    </source>
</reference>
<evidence type="ECO:0000256" key="8">
    <source>
        <dbReference type="SAM" id="Phobius"/>
    </source>
</evidence>
<dbReference type="Pfam" id="PF02472">
    <property type="entry name" value="ExbD"/>
    <property type="match status" value="1"/>
</dbReference>
<keyword evidence="4 7" id="KW-0812">Transmembrane</keyword>
<dbReference type="GO" id="GO:0005886">
    <property type="term" value="C:plasma membrane"/>
    <property type="evidence" value="ECO:0007669"/>
    <property type="project" value="UniProtKB-SubCell"/>
</dbReference>
<name>A0AAU8CZI6_9HYPH</name>
<feature type="transmembrane region" description="Helical" evidence="8">
    <location>
        <begin position="15"/>
        <end position="33"/>
    </location>
</feature>
<sequence length="139" mass="15205">MNYIPSRPKRRRPDFSLAVINIVFLLLLFYLATGRLITQGELMTDVPLTQHLPLDHLPRPLLLVTADGSLFLDGAPVSMDALPGAARKAADNSQFLNILAERTVQADKFVDILARINTANVPVRIVTLHAQGRSAGKAP</sequence>
<keyword evidence="5 8" id="KW-1133">Transmembrane helix</keyword>